<dbReference type="RefSeq" id="XP_019017830.1">
    <property type="nucleotide sequence ID" value="XM_019164289.1"/>
</dbReference>
<proteinExistence type="predicted"/>
<dbReference type="STRING" id="763406.A0A1E3NKQ0"/>
<dbReference type="InterPro" id="IPR009163">
    <property type="entry name" value="Ap4A_phos1/2"/>
</dbReference>
<dbReference type="Proteomes" id="UP000094455">
    <property type="component" value="Unassembled WGS sequence"/>
</dbReference>
<dbReference type="InterPro" id="IPR043171">
    <property type="entry name" value="Ap4A_phos1/2-like"/>
</dbReference>
<dbReference type="PIRSF" id="PIRSF000846">
    <property type="entry name" value="ATP_adenylyltr"/>
    <property type="match status" value="1"/>
</dbReference>
<dbReference type="AlphaFoldDB" id="A0A1E3NKQ0"/>
<evidence type="ECO:0000313" key="4">
    <source>
        <dbReference type="EMBL" id="ODQ46717.1"/>
    </source>
</evidence>
<reference evidence="4 5" key="1">
    <citation type="journal article" date="2016" name="Proc. Natl. Acad. Sci. U.S.A.">
        <title>Comparative genomics of biotechnologically important yeasts.</title>
        <authorList>
            <person name="Riley R."/>
            <person name="Haridas S."/>
            <person name="Wolfe K.H."/>
            <person name="Lopes M.R."/>
            <person name="Hittinger C.T."/>
            <person name="Goeker M."/>
            <person name="Salamov A.A."/>
            <person name="Wisecaver J.H."/>
            <person name="Long T.M."/>
            <person name="Calvey C.H."/>
            <person name="Aerts A.L."/>
            <person name="Barry K.W."/>
            <person name="Choi C."/>
            <person name="Clum A."/>
            <person name="Coughlan A.Y."/>
            <person name="Deshpande S."/>
            <person name="Douglass A.P."/>
            <person name="Hanson S.J."/>
            <person name="Klenk H.-P."/>
            <person name="LaButti K.M."/>
            <person name="Lapidus A."/>
            <person name="Lindquist E.A."/>
            <person name="Lipzen A.M."/>
            <person name="Meier-Kolthoff J.P."/>
            <person name="Ohm R.A."/>
            <person name="Otillar R.P."/>
            <person name="Pangilinan J.L."/>
            <person name="Peng Y."/>
            <person name="Rokas A."/>
            <person name="Rosa C.A."/>
            <person name="Scheuner C."/>
            <person name="Sibirny A.A."/>
            <person name="Slot J.C."/>
            <person name="Stielow J.B."/>
            <person name="Sun H."/>
            <person name="Kurtzman C.P."/>
            <person name="Blackwell M."/>
            <person name="Grigoriev I.V."/>
            <person name="Jeffries T.W."/>
        </authorList>
    </citation>
    <scope>NUCLEOTIDE SEQUENCE [LARGE SCALE GENOMIC DNA]</scope>
    <source>
        <strain evidence="4 5">NRRL Y-2026</strain>
    </source>
</reference>
<dbReference type="Pfam" id="PF19327">
    <property type="entry name" value="Ap4A_phos_N"/>
    <property type="match status" value="1"/>
</dbReference>
<dbReference type="OrthoDB" id="10267950at2759"/>
<sequence length="350" mass="41528">MGEPLVIETLEELRDLDLFDRIVKIFDEAEKNGDLVFKEASDFERITDKKTKMEYEIKVVEALSKRPNNRASEPGDDVKVTQEKIADIQKKNPFLHPEPELTIIDSLFGNYRLILNKYPNTRYHFLLVTKEFEKQDTLLKPIELQLMHAILENLNRKIEEKNMTERYFSFFNSGPESGYSQFHKHIQFMMLPSNFHVYQDDVVRGVDYFIPKEIVENRRPLFHKKASFKHYILKLKDDPSDEEDEQDSLAILYMYLIKRALNIYKEHDMEDSMMSYNLLMMPDWIMIVPRRAAKYGEVWQNSLGFMGLFCVKNEELKNLVLELGFAKILEECGFPIEEDEEHIVYNEYGY</sequence>
<feature type="domain" description="ATP adenylyltransferase C-terminal" evidence="2">
    <location>
        <begin position="225"/>
        <end position="335"/>
    </location>
</feature>
<protein>
    <submittedName>
        <fullName evidence="4">Uncharacterized protein</fullName>
    </submittedName>
</protein>
<name>A0A1E3NKQ0_9ASCO</name>
<gene>
    <name evidence="4" type="ORF">PICMEDRAFT_72759</name>
</gene>
<dbReference type="GeneID" id="30180976"/>
<evidence type="ECO:0000259" key="2">
    <source>
        <dbReference type="Pfam" id="PF09830"/>
    </source>
</evidence>
<evidence type="ECO:0000259" key="3">
    <source>
        <dbReference type="Pfam" id="PF19327"/>
    </source>
</evidence>
<dbReference type="PANTHER" id="PTHR38420">
    <property type="entry name" value="AP-4-A PHOSPHORYLASE II"/>
    <property type="match status" value="1"/>
</dbReference>
<dbReference type="Gene3D" id="3.30.428.70">
    <property type="match status" value="1"/>
</dbReference>
<dbReference type="InterPro" id="IPR045759">
    <property type="entry name" value="Ap4A_phos1/2_N"/>
</dbReference>
<feature type="active site" description="Nucleophile" evidence="1">
    <location>
        <position position="185"/>
    </location>
</feature>
<evidence type="ECO:0000313" key="5">
    <source>
        <dbReference type="Proteomes" id="UP000094455"/>
    </source>
</evidence>
<dbReference type="SUPFAM" id="SSF54197">
    <property type="entry name" value="HIT-like"/>
    <property type="match status" value="1"/>
</dbReference>
<keyword evidence="5" id="KW-1185">Reference proteome</keyword>
<dbReference type="InterPro" id="IPR036265">
    <property type="entry name" value="HIT-like_sf"/>
</dbReference>
<dbReference type="EMBL" id="KV454003">
    <property type="protein sequence ID" value="ODQ46717.1"/>
    <property type="molecule type" value="Genomic_DNA"/>
</dbReference>
<dbReference type="PANTHER" id="PTHR38420:SF1">
    <property type="entry name" value="PUTATIVE (AFU_ORTHOLOGUE AFUA_5G14690)-RELATED"/>
    <property type="match status" value="1"/>
</dbReference>
<accession>A0A1E3NKQ0</accession>
<dbReference type="Pfam" id="PF09830">
    <property type="entry name" value="ATP_transf"/>
    <property type="match status" value="1"/>
</dbReference>
<dbReference type="InterPro" id="IPR019200">
    <property type="entry name" value="ATP_adenylylTrfase_C"/>
</dbReference>
<dbReference type="GO" id="GO:0005524">
    <property type="term" value="F:ATP binding"/>
    <property type="evidence" value="ECO:0007669"/>
    <property type="project" value="InterPro"/>
</dbReference>
<feature type="domain" description="Ap4A phosphorylase 1/2 N-terminal" evidence="3">
    <location>
        <begin position="17"/>
        <end position="193"/>
    </location>
</feature>
<dbReference type="GO" id="GO:0003877">
    <property type="term" value="F:ATP:ADP adenylyltransferase activity"/>
    <property type="evidence" value="ECO:0007669"/>
    <property type="project" value="InterPro"/>
</dbReference>
<dbReference type="GO" id="GO:0009117">
    <property type="term" value="P:nucleotide metabolic process"/>
    <property type="evidence" value="ECO:0007669"/>
    <property type="project" value="InterPro"/>
</dbReference>
<evidence type="ECO:0000256" key="1">
    <source>
        <dbReference type="PIRSR" id="PIRSR000846-1"/>
    </source>
</evidence>
<organism evidence="4 5">
    <name type="scientific">Pichia membranifaciens NRRL Y-2026</name>
    <dbReference type="NCBI Taxonomy" id="763406"/>
    <lineage>
        <taxon>Eukaryota</taxon>
        <taxon>Fungi</taxon>
        <taxon>Dikarya</taxon>
        <taxon>Ascomycota</taxon>
        <taxon>Saccharomycotina</taxon>
        <taxon>Pichiomycetes</taxon>
        <taxon>Pichiales</taxon>
        <taxon>Pichiaceae</taxon>
        <taxon>Pichia</taxon>
    </lineage>
</organism>